<gene>
    <name evidence="1" type="ORF">G8L55_003878</name>
</gene>
<reference evidence="1" key="1">
    <citation type="journal article" date="2018" name="Genome Biol.">
        <title>SKESA: strategic k-mer extension for scrupulous assemblies.</title>
        <authorList>
            <person name="Souvorov A."/>
            <person name="Agarwala R."/>
            <person name="Lipman D.J."/>
        </authorList>
    </citation>
    <scope>NUCLEOTIDE SEQUENCE</scope>
    <source>
        <strain evidence="1">MA.CK_05/00001338</strain>
    </source>
</reference>
<proteinExistence type="predicted"/>
<accession>A0A742SYK7</accession>
<evidence type="ECO:0000313" key="1">
    <source>
        <dbReference type="EMBL" id="HAF1518819.1"/>
    </source>
</evidence>
<name>A0A742SYK7_SALER</name>
<organism evidence="1">
    <name type="scientific">Salmonella enterica</name>
    <name type="common">Salmonella choleraesuis</name>
    <dbReference type="NCBI Taxonomy" id="28901"/>
    <lineage>
        <taxon>Bacteria</taxon>
        <taxon>Pseudomonadati</taxon>
        <taxon>Pseudomonadota</taxon>
        <taxon>Gammaproteobacteria</taxon>
        <taxon>Enterobacterales</taxon>
        <taxon>Enterobacteriaceae</taxon>
        <taxon>Salmonella</taxon>
    </lineage>
</organism>
<reference evidence="1" key="2">
    <citation type="submission" date="2020-02" db="EMBL/GenBank/DDBJ databases">
        <authorList>
            <consortium name="NCBI Pathogen Detection Project"/>
        </authorList>
    </citation>
    <scope>NUCLEOTIDE SEQUENCE</scope>
    <source>
        <strain evidence="1">MA.CK_05/00001338</strain>
    </source>
</reference>
<dbReference type="AlphaFoldDB" id="A0A742SYK7"/>
<dbReference type="EMBL" id="DAAUKD010000014">
    <property type="protein sequence ID" value="HAF1518819.1"/>
    <property type="molecule type" value="Genomic_DNA"/>
</dbReference>
<comment type="caution">
    <text evidence="1">The sequence shown here is derived from an EMBL/GenBank/DDBJ whole genome shotgun (WGS) entry which is preliminary data.</text>
</comment>
<protein>
    <submittedName>
        <fullName evidence="1">Uncharacterized protein</fullName>
    </submittedName>
</protein>
<sequence length="62" mass="6827">MATKCKHKRTQVILTIENGEVVCSRPVLANEFTATINSFVQMLEKAGYIVALPHPALTKEAN</sequence>